<feature type="compositionally biased region" description="Low complexity" evidence="2">
    <location>
        <begin position="8"/>
        <end position="20"/>
    </location>
</feature>
<reference evidence="4 5" key="1">
    <citation type="submission" date="2020-03" db="EMBL/GenBank/DDBJ databases">
        <authorList>
            <person name="Wang L."/>
            <person name="He N."/>
            <person name="Li Y."/>
            <person name="Fang Y."/>
            <person name="Zhang F."/>
        </authorList>
    </citation>
    <scope>NUCLEOTIDE SEQUENCE [LARGE SCALE GENOMIC DNA]</scope>
    <source>
        <strain evidence="5">hsmgli-8</strain>
    </source>
</reference>
<feature type="region of interest" description="Disordered" evidence="2">
    <location>
        <begin position="1"/>
        <end position="23"/>
    </location>
</feature>
<gene>
    <name evidence="4" type="ORF">HBH25_03575</name>
</gene>
<comment type="caution">
    <text evidence="4">The sequence shown here is derived from an EMBL/GenBank/DDBJ whole genome shotgun (WGS) entry which is preliminary data.</text>
</comment>
<evidence type="ECO:0000256" key="2">
    <source>
        <dbReference type="SAM" id="MobiDB-lite"/>
    </source>
</evidence>
<feature type="transmembrane region" description="Helical" evidence="3">
    <location>
        <begin position="239"/>
        <end position="259"/>
    </location>
</feature>
<organism evidence="4 5">
    <name type="scientific">Pseudomonas quercus</name>
    <dbReference type="NCBI Taxonomy" id="2722792"/>
    <lineage>
        <taxon>Bacteria</taxon>
        <taxon>Pseudomonadati</taxon>
        <taxon>Pseudomonadota</taxon>
        <taxon>Gammaproteobacteria</taxon>
        <taxon>Pseudomonadales</taxon>
        <taxon>Pseudomonadaceae</taxon>
        <taxon>Pseudomonas</taxon>
    </lineage>
</organism>
<keyword evidence="3" id="KW-1133">Transmembrane helix</keyword>
<dbReference type="Proteomes" id="UP000746535">
    <property type="component" value="Unassembled WGS sequence"/>
</dbReference>
<keyword evidence="3" id="KW-0472">Membrane</keyword>
<dbReference type="RefSeq" id="WP_168081619.1">
    <property type="nucleotide sequence ID" value="NZ_JAAVJI010000002.1"/>
</dbReference>
<sequence>MSDTPLNEAPAEAATPAPGADLPWGDVAPEHREVLRLAALPTDRTAGLRPLRFVQYGWAERHSERYSLLRLVIDLPGQRVRKEQNCLDVWADHQERRLFTLPETLSIEPANRGLGRFLLAQAATWAKGRWPAYRLDSIELPNRDALVEDTRLRRDHVLRTHGFDVVYEDAQHLKGSVKPVTVNELLPNWNGDKLQRMDTLETAALLQQADKGLQEQEVKLRKHEERLNKYRREDGSLRFTIACLIAFALFQAALLIWIATHR</sequence>
<name>A0ABX0Y9D1_9PSED</name>
<feature type="coiled-coil region" evidence="1">
    <location>
        <begin position="206"/>
        <end position="233"/>
    </location>
</feature>
<proteinExistence type="predicted"/>
<protein>
    <recommendedName>
        <fullName evidence="6">N-acetyltransferase</fullName>
    </recommendedName>
</protein>
<evidence type="ECO:0000256" key="3">
    <source>
        <dbReference type="SAM" id="Phobius"/>
    </source>
</evidence>
<evidence type="ECO:0008006" key="6">
    <source>
        <dbReference type="Google" id="ProtNLM"/>
    </source>
</evidence>
<evidence type="ECO:0000256" key="1">
    <source>
        <dbReference type="SAM" id="Coils"/>
    </source>
</evidence>
<evidence type="ECO:0000313" key="5">
    <source>
        <dbReference type="Proteomes" id="UP000746535"/>
    </source>
</evidence>
<keyword evidence="3" id="KW-0812">Transmembrane</keyword>
<keyword evidence="1" id="KW-0175">Coiled coil</keyword>
<accession>A0ABX0Y9D1</accession>
<dbReference type="EMBL" id="JAAVJI010000002">
    <property type="protein sequence ID" value="NJO99939.1"/>
    <property type="molecule type" value="Genomic_DNA"/>
</dbReference>
<keyword evidence="5" id="KW-1185">Reference proteome</keyword>
<evidence type="ECO:0000313" key="4">
    <source>
        <dbReference type="EMBL" id="NJO99939.1"/>
    </source>
</evidence>